<proteinExistence type="predicted"/>
<keyword evidence="1" id="KW-0812">Transmembrane</keyword>
<keyword evidence="3" id="KW-1185">Reference proteome</keyword>
<sequence>MLFISNGKIDIENNRVAFGKLFWILIRCGFIYGALALSTKILVKYFPAVTDRSKINVSMFRNSLETTKSIPNSSKILLHFWWFSPKALISVILL</sequence>
<dbReference type="EMBL" id="CAJZBQ010000002">
    <property type="protein sequence ID" value="CAG9310589.1"/>
    <property type="molecule type" value="Genomic_DNA"/>
</dbReference>
<gene>
    <name evidence="2" type="ORF">BSTOLATCC_MIC1431</name>
</gene>
<name>A0AAU9IHF8_9CILI</name>
<evidence type="ECO:0000256" key="1">
    <source>
        <dbReference type="SAM" id="Phobius"/>
    </source>
</evidence>
<dbReference type="AlphaFoldDB" id="A0AAU9IHF8"/>
<reference evidence="2" key="1">
    <citation type="submission" date="2021-09" db="EMBL/GenBank/DDBJ databases">
        <authorList>
            <consortium name="AG Swart"/>
            <person name="Singh M."/>
            <person name="Singh A."/>
            <person name="Seah K."/>
            <person name="Emmerich C."/>
        </authorList>
    </citation>
    <scope>NUCLEOTIDE SEQUENCE</scope>
    <source>
        <strain evidence="2">ATCC30299</strain>
    </source>
</reference>
<comment type="caution">
    <text evidence="2">The sequence shown here is derived from an EMBL/GenBank/DDBJ whole genome shotgun (WGS) entry which is preliminary data.</text>
</comment>
<organism evidence="2 3">
    <name type="scientific">Blepharisma stoltei</name>
    <dbReference type="NCBI Taxonomy" id="1481888"/>
    <lineage>
        <taxon>Eukaryota</taxon>
        <taxon>Sar</taxon>
        <taxon>Alveolata</taxon>
        <taxon>Ciliophora</taxon>
        <taxon>Postciliodesmatophora</taxon>
        <taxon>Heterotrichea</taxon>
        <taxon>Heterotrichida</taxon>
        <taxon>Blepharismidae</taxon>
        <taxon>Blepharisma</taxon>
    </lineage>
</organism>
<keyword evidence="1" id="KW-0472">Membrane</keyword>
<evidence type="ECO:0000313" key="3">
    <source>
        <dbReference type="Proteomes" id="UP001162131"/>
    </source>
</evidence>
<dbReference type="Proteomes" id="UP001162131">
    <property type="component" value="Unassembled WGS sequence"/>
</dbReference>
<accession>A0AAU9IHF8</accession>
<keyword evidence="1" id="KW-1133">Transmembrane helix</keyword>
<protein>
    <submittedName>
        <fullName evidence="2">Uncharacterized protein</fullName>
    </submittedName>
</protein>
<feature type="transmembrane region" description="Helical" evidence="1">
    <location>
        <begin position="21"/>
        <end position="43"/>
    </location>
</feature>
<evidence type="ECO:0000313" key="2">
    <source>
        <dbReference type="EMBL" id="CAG9310589.1"/>
    </source>
</evidence>